<dbReference type="InterPro" id="IPR027417">
    <property type="entry name" value="P-loop_NTPase"/>
</dbReference>
<proteinExistence type="predicted"/>
<dbReference type="SUPFAM" id="SSF52540">
    <property type="entry name" value="P-loop containing nucleoside triphosphate hydrolases"/>
    <property type="match status" value="1"/>
</dbReference>
<organism evidence="4 5">
    <name type="scientific">Methylomicrobium album BG8</name>
    <dbReference type="NCBI Taxonomy" id="686340"/>
    <lineage>
        <taxon>Bacteria</taxon>
        <taxon>Pseudomonadati</taxon>
        <taxon>Pseudomonadota</taxon>
        <taxon>Gammaproteobacteria</taxon>
        <taxon>Methylococcales</taxon>
        <taxon>Methylococcaceae</taxon>
        <taxon>Methylomicrobium</taxon>
    </lineage>
</organism>
<name>H8GLY8_METAL</name>
<sequence length="245" mass="27060">MIKNAVDLSFETVRYPGITHENAEADVLLNNRVIMGTAHDPRADIFRVLRTNVLRQLRQNRWNSFVVTSATPGAGKTFVSINLAIAMAMEEGQNVLLVDAALKCPNVGRSLGLSFDVGLIDCLNGNLSLYEASMNSGIERLQVLPGRESDSNASELISSRRMQVLIREIKLRYSSGIVIFDLPSLFAADEALLFMPHVDAALLVVEDGRNTPDELQHAMYILEDTNLLGLVLNKSRQPLPTHQYG</sequence>
<dbReference type="Pfam" id="PF01656">
    <property type="entry name" value="CbiA"/>
    <property type="match status" value="1"/>
</dbReference>
<keyword evidence="5" id="KW-1185">Reference proteome</keyword>
<keyword evidence="1" id="KW-0547">Nucleotide-binding</keyword>
<dbReference type="InterPro" id="IPR050445">
    <property type="entry name" value="Bact_polysacc_biosynth/exp"/>
</dbReference>
<dbReference type="HOGENOM" id="CLU_052027_1_2_6"/>
<reference evidence="4 5" key="1">
    <citation type="journal article" date="2013" name="Genome Announc.">
        <title>Genome Sequence of the Obligate Gammaproteobacterial Methanotroph Methylomicrobium album Strain BG8.</title>
        <authorList>
            <person name="Kits K.D."/>
            <person name="Kalyuzhnaya M.G."/>
            <person name="Klotz M.G."/>
            <person name="Jetten M.S."/>
            <person name="Op den Camp H.J."/>
            <person name="Vuilleumier S."/>
            <person name="Bringel F."/>
            <person name="Dispirito A.A."/>
            <person name="Murrell J.C."/>
            <person name="Bruce D."/>
            <person name="Cheng J.F."/>
            <person name="Copeland A."/>
            <person name="Goodwin L."/>
            <person name="Hauser L."/>
            <person name="Lajus A."/>
            <person name="Land M.L."/>
            <person name="Lapidus A."/>
            <person name="Lucas S."/>
            <person name="Medigue C."/>
            <person name="Pitluck S."/>
            <person name="Woyke T."/>
            <person name="Zeytun A."/>
            <person name="Stein L.Y."/>
        </authorList>
    </citation>
    <scope>NUCLEOTIDE SEQUENCE [LARGE SCALE GENOMIC DNA]</scope>
    <source>
        <strain evidence="4 5">BG8</strain>
    </source>
</reference>
<dbReference type="Proteomes" id="UP000005090">
    <property type="component" value="Chromosome"/>
</dbReference>
<evidence type="ECO:0000259" key="3">
    <source>
        <dbReference type="Pfam" id="PF01656"/>
    </source>
</evidence>
<dbReference type="CDD" id="cd05387">
    <property type="entry name" value="BY-kinase"/>
    <property type="match status" value="1"/>
</dbReference>
<dbReference type="InterPro" id="IPR002586">
    <property type="entry name" value="CobQ/CobB/MinD/ParA_Nub-bd_dom"/>
</dbReference>
<dbReference type="InterPro" id="IPR005702">
    <property type="entry name" value="Wzc-like_C"/>
</dbReference>
<dbReference type="PANTHER" id="PTHR32309">
    <property type="entry name" value="TYROSINE-PROTEIN KINASE"/>
    <property type="match status" value="1"/>
</dbReference>
<evidence type="ECO:0000256" key="1">
    <source>
        <dbReference type="ARBA" id="ARBA00022741"/>
    </source>
</evidence>
<feature type="domain" description="CobQ/CobB/MinD/ParA nucleotide binding" evidence="3">
    <location>
        <begin position="66"/>
        <end position="197"/>
    </location>
</feature>
<evidence type="ECO:0000256" key="2">
    <source>
        <dbReference type="ARBA" id="ARBA00022840"/>
    </source>
</evidence>
<dbReference type="PANTHER" id="PTHR32309:SF31">
    <property type="entry name" value="CAPSULAR EXOPOLYSACCHARIDE FAMILY"/>
    <property type="match status" value="1"/>
</dbReference>
<dbReference type="eggNOG" id="COG0489">
    <property type="taxonomic scope" value="Bacteria"/>
</dbReference>
<keyword evidence="2" id="KW-0067">ATP-binding</keyword>
<evidence type="ECO:0000313" key="4">
    <source>
        <dbReference type="EMBL" id="EIC28184.1"/>
    </source>
</evidence>
<dbReference type="Gene3D" id="3.40.50.300">
    <property type="entry name" value="P-loop containing nucleotide triphosphate hydrolases"/>
    <property type="match status" value="1"/>
</dbReference>
<dbReference type="STRING" id="686340.Metal_0325"/>
<evidence type="ECO:0000313" key="5">
    <source>
        <dbReference type="Proteomes" id="UP000005090"/>
    </source>
</evidence>
<accession>H8GLY8</accession>
<dbReference type="EMBL" id="CM001475">
    <property type="protein sequence ID" value="EIC28184.1"/>
    <property type="molecule type" value="Genomic_DNA"/>
</dbReference>
<protein>
    <submittedName>
        <fullName evidence="4">ATPase involved in chromosome partitioning</fullName>
    </submittedName>
</protein>
<gene>
    <name evidence="4" type="ORF">Metal_0325</name>
</gene>
<dbReference type="AlphaFoldDB" id="H8GLY8"/>
<dbReference type="RefSeq" id="WP_005368966.1">
    <property type="nucleotide sequence ID" value="NZ_CM001475.1"/>
</dbReference>